<organism evidence="10 11">
    <name type="scientific">Kwoniella heveanensis BCC8398</name>
    <dbReference type="NCBI Taxonomy" id="1296120"/>
    <lineage>
        <taxon>Eukaryota</taxon>
        <taxon>Fungi</taxon>
        <taxon>Dikarya</taxon>
        <taxon>Basidiomycota</taxon>
        <taxon>Agaricomycotina</taxon>
        <taxon>Tremellomycetes</taxon>
        <taxon>Tremellales</taxon>
        <taxon>Cryptococcaceae</taxon>
        <taxon>Kwoniella</taxon>
    </lineage>
</organism>
<keyword evidence="11" id="KW-1185">Reference proteome</keyword>
<dbReference type="GO" id="GO:0003677">
    <property type="term" value="F:DNA binding"/>
    <property type="evidence" value="ECO:0007669"/>
    <property type="project" value="UniProtKB-KW"/>
</dbReference>
<keyword evidence="3" id="KW-0862">Zinc</keyword>
<dbReference type="SMART" id="SM00906">
    <property type="entry name" value="Fungal_trans"/>
    <property type="match status" value="1"/>
</dbReference>
<protein>
    <recommendedName>
        <fullName evidence="9">Zn(2)-C6 fungal-type domain-containing protein</fullName>
    </recommendedName>
</protein>
<dbReference type="GO" id="GO:0000981">
    <property type="term" value="F:DNA-binding transcription factor activity, RNA polymerase II-specific"/>
    <property type="evidence" value="ECO:0007669"/>
    <property type="project" value="InterPro"/>
</dbReference>
<evidence type="ECO:0000259" key="9">
    <source>
        <dbReference type="PROSITE" id="PS50048"/>
    </source>
</evidence>
<feature type="domain" description="Zn(2)-C6 fungal-type" evidence="9">
    <location>
        <begin position="31"/>
        <end position="61"/>
    </location>
</feature>
<dbReference type="InterPro" id="IPR051615">
    <property type="entry name" value="Transcr_Regulatory_Elem"/>
</dbReference>
<dbReference type="PROSITE" id="PS00463">
    <property type="entry name" value="ZN2_CY6_FUNGAL_1"/>
    <property type="match status" value="1"/>
</dbReference>
<dbReference type="Pfam" id="PF00172">
    <property type="entry name" value="Zn_clus"/>
    <property type="match status" value="1"/>
</dbReference>
<proteinExistence type="predicted"/>
<comment type="subcellular location">
    <subcellularLocation>
        <location evidence="1">Nucleus</location>
    </subcellularLocation>
</comment>
<gene>
    <name evidence="10" type="ORF">I316_03585</name>
</gene>
<dbReference type="GO" id="GO:0008270">
    <property type="term" value="F:zinc ion binding"/>
    <property type="evidence" value="ECO:0007669"/>
    <property type="project" value="InterPro"/>
</dbReference>
<reference evidence="11" key="2">
    <citation type="submission" date="2013-12" db="EMBL/GenBank/DDBJ databases">
        <title>Evolution of pathogenesis and genome organization in the Tremellales.</title>
        <authorList>
            <person name="Cuomo C."/>
            <person name="Litvintseva A."/>
            <person name="Heitman J."/>
            <person name="Chen Y."/>
            <person name="Sun S."/>
            <person name="Springer D."/>
            <person name="Dromer F."/>
            <person name="Young S."/>
            <person name="Zeng Q."/>
            <person name="Chapman S."/>
            <person name="Gujja S."/>
            <person name="Saif S."/>
            <person name="Birren B."/>
        </authorList>
    </citation>
    <scope>NUCLEOTIDE SEQUENCE [LARGE SCALE GENOMIC DNA]</scope>
    <source>
        <strain evidence="11">BCC8398</strain>
    </source>
</reference>
<reference evidence="10 11" key="1">
    <citation type="submission" date="2013-07" db="EMBL/GenBank/DDBJ databases">
        <title>The Genome Sequence of Cryptococcus heveanensis BCC8398.</title>
        <authorList>
            <consortium name="The Broad Institute Genome Sequencing Platform"/>
            <person name="Cuomo C."/>
            <person name="Litvintseva A."/>
            <person name="Chen Y."/>
            <person name="Heitman J."/>
            <person name="Sun S."/>
            <person name="Springer D."/>
            <person name="Dromer F."/>
            <person name="Young S.K."/>
            <person name="Zeng Q."/>
            <person name="Gargeya S."/>
            <person name="Fitzgerald M."/>
            <person name="Abouelleil A."/>
            <person name="Alvarado L."/>
            <person name="Berlin A.M."/>
            <person name="Chapman S.B."/>
            <person name="Dewar J."/>
            <person name="Goldberg J."/>
            <person name="Griggs A."/>
            <person name="Gujja S."/>
            <person name="Hansen M."/>
            <person name="Howarth C."/>
            <person name="Imamovic A."/>
            <person name="Larimer J."/>
            <person name="McCowan C."/>
            <person name="Murphy C."/>
            <person name="Pearson M."/>
            <person name="Priest M."/>
            <person name="Roberts A."/>
            <person name="Saif S."/>
            <person name="Shea T."/>
            <person name="Sykes S."/>
            <person name="Wortman J."/>
            <person name="Nusbaum C."/>
            <person name="Birren B."/>
        </authorList>
    </citation>
    <scope>NUCLEOTIDE SEQUENCE [LARGE SCALE GENOMIC DNA]</scope>
    <source>
        <strain evidence="10 11">BCC8398</strain>
    </source>
</reference>
<feature type="region of interest" description="Disordered" evidence="8">
    <location>
        <begin position="156"/>
        <end position="184"/>
    </location>
</feature>
<dbReference type="AlphaFoldDB" id="A0A1B9GU06"/>
<dbReference type="Pfam" id="PF04082">
    <property type="entry name" value="Fungal_trans"/>
    <property type="match status" value="1"/>
</dbReference>
<dbReference type="PANTHER" id="PTHR31313:SF81">
    <property type="entry name" value="TY1 ENHANCER ACTIVATOR"/>
    <property type="match status" value="1"/>
</dbReference>
<dbReference type="PROSITE" id="PS50048">
    <property type="entry name" value="ZN2_CY6_FUNGAL_2"/>
    <property type="match status" value="1"/>
</dbReference>
<evidence type="ECO:0000256" key="2">
    <source>
        <dbReference type="ARBA" id="ARBA00022723"/>
    </source>
</evidence>
<accession>A0A1B9GU06</accession>
<dbReference type="InterPro" id="IPR007219">
    <property type="entry name" value="XnlR_reg_dom"/>
</dbReference>
<feature type="region of interest" description="Disordered" evidence="8">
    <location>
        <begin position="99"/>
        <end position="135"/>
    </location>
</feature>
<sequence length="733" mass="81224">MPSKRRSTDSDDDAGSVQPQSKRQVSHASRACDECRKRKIRCDGADPQCSVCKKRNLRCQYNDEDKRKTNIEHMENLNQRMDRFEKMLSDILKANAPATSNTSALNGLGTSPGNTSNITDASPSQVSAQAGPSRLRANSQITSDIDLFNAAPLPSAHSDFSQSSMAPPDASPVNSNRFRNLEGGHDHDRLQRMEEGSGSLIQYGPTSLWTCASPRPRQASHTTARGMQIGDWVDWSRNLPSSLDITRPIHDLALEYFAANYALWCSVVDMPAFLDDLITCNLIQGVDRGHSSPPIRTAHYSPLLHCCVLYLGLHLIKHEHPGLFIKYENVFLSHCSKLLPLECDQTALSSLRAYGLFSVCAHYNRTSVASIGGDKARFGDRQNATGYLYSGIAVAGVHALGLNLDCQSYVIRGQITEAERHDRISTFWTIYVQDVFRALANGRQPMLPEATSVPLPQIDPVADQVPWKAPSAPLTATQPTMPGMSVHGLRSMRSTSFHWTVKLAIICREILDKLYGPNSRGGRDLDSAGGLLRQLEGWYSQLPLHPADATPLPHTIHLHAQYHLCVIFVLRPYYRSSSPAWASKCDQAAMSILTLLHRLENVHGIQHCHHSFINIIFGAATIFLMRSVDPSDKVRAAADTQRFNECVEMMSKLSSTWSEATMSEYILRALQKEFHVPDPSTPFGATQGLSAPIAPLSDMLGDNPEWWGSMFTDQLYQWSDIINGARGTEDLGF</sequence>
<dbReference type="GO" id="GO:0005634">
    <property type="term" value="C:nucleus"/>
    <property type="evidence" value="ECO:0007669"/>
    <property type="project" value="UniProtKB-SubCell"/>
</dbReference>
<evidence type="ECO:0000256" key="4">
    <source>
        <dbReference type="ARBA" id="ARBA00023015"/>
    </source>
</evidence>
<name>A0A1B9GU06_9TREE</name>
<dbReference type="CDD" id="cd12148">
    <property type="entry name" value="fungal_TF_MHR"/>
    <property type="match status" value="1"/>
</dbReference>
<keyword evidence="7" id="KW-0539">Nucleus</keyword>
<dbReference type="Proteomes" id="UP000092666">
    <property type="component" value="Unassembled WGS sequence"/>
</dbReference>
<keyword evidence="6" id="KW-0804">Transcription</keyword>
<dbReference type="OrthoDB" id="2154091at2759"/>
<keyword evidence="2" id="KW-0479">Metal-binding</keyword>
<evidence type="ECO:0000256" key="3">
    <source>
        <dbReference type="ARBA" id="ARBA00022833"/>
    </source>
</evidence>
<evidence type="ECO:0000256" key="5">
    <source>
        <dbReference type="ARBA" id="ARBA00023125"/>
    </source>
</evidence>
<dbReference type="SMART" id="SM00066">
    <property type="entry name" value="GAL4"/>
    <property type="match status" value="1"/>
</dbReference>
<dbReference type="CDD" id="cd00067">
    <property type="entry name" value="GAL4"/>
    <property type="match status" value="1"/>
</dbReference>
<feature type="region of interest" description="Disordered" evidence="8">
    <location>
        <begin position="1"/>
        <end position="31"/>
    </location>
</feature>
<dbReference type="SUPFAM" id="SSF57701">
    <property type="entry name" value="Zn2/Cys6 DNA-binding domain"/>
    <property type="match status" value="1"/>
</dbReference>
<feature type="compositionally biased region" description="Polar residues" evidence="8">
    <location>
        <begin position="17"/>
        <end position="27"/>
    </location>
</feature>
<dbReference type="PANTHER" id="PTHR31313">
    <property type="entry name" value="TY1 ENHANCER ACTIVATOR"/>
    <property type="match status" value="1"/>
</dbReference>
<dbReference type="InterPro" id="IPR001138">
    <property type="entry name" value="Zn2Cys6_DnaBD"/>
</dbReference>
<evidence type="ECO:0000313" key="11">
    <source>
        <dbReference type="Proteomes" id="UP000092666"/>
    </source>
</evidence>
<keyword evidence="5" id="KW-0238">DNA-binding</keyword>
<dbReference type="Gene3D" id="4.10.240.10">
    <property type="entry name" value="Zn(2)-C6 fungal-type DNA-binding domain"/>
    <property type="match status" value="1"/>
</dbReference>
<dbReference type="InterPro" id="IPR036864">
    <property type="entry name" value="Zn2-C6_fun-type_DNA-bd_sf"/>
</dbReference>
<dbReference type="GO" id="GO:0006351">
    <property type="term" value="P:DNA-templated transcription"/>
    <property type="evidence" value="ECO:0007669"/>
    <property type="project" value="InterPro"/>
</dbReference>
<evidence type="ECO:0000256" key="7">
    <source>
        <dbReference type="ARBA" id="ARBA00023242"/>
    </source>
</evidence>
<dbReference type="EMBL" id="KV700124">
    <property type="protein sequence ID" value="OCF34544.1"/>
    <property type="molecule type" value="Genomic_DNA"/>
</dbReference>
<evidence type="ECO:0000256" key="6">
    <source>
        <dbReference type="ARBA" id="ARBA00023163"/>
    </source>
</evidence>
<evidence type="ECO:0000256" key="8">
    <source>
        <dbReference type="SAM" id="MobiDB-lite"/>
    </source>
</evidence>
<evidence type="ECO:0000313" key="10">
    <source>
        <dbReference type="EMBL" id="OCF34544.1"/>
    </source>
</evidence>
<evidence type="ECO:0000256" key="1">
    <source>
        <dbReference type="ARBA" id="ARBA00004123"/>
    </source>
</evidence>
<keyword evidence="4" id="KW-0805">Transcription regulation</keyword>
<dbReference type="STRING" id="1296120.A0A1B9GU06"/>